<organism evidence="2 3">
    <name type="scientific">Neglectibacter timonensis</name>
    <dbReference type="NCBI Taxonomy" id="1776382"/>
    <lineage>
        <taxon>Bacteria</taxon>
        <taxon>Bacillati</taxon>
        <taxon>Bacillota</taxon>
        <taxon>Clostridia</taxon>
        <taxon>Eubacteriales</taxon>
        <taxon>Oscillospiraceae</taxon>
        <taxon>Neglectibacter</taxon>
    </lineage>
</organism>
<dbReference type="PROSITE" id="PS51186">
    <property type="entry name" value="GNAT"/>
    <property type="match status" value="1"/>
</dbReference>
<evidence type="ECO:0000313" key="2">
    <source>
        <dbReference type="EMBL" id="MCQ4839039.1"/>
    </source>
</evidence>
<feature type="domain" description="N-acetyltransferase" evidence="1">
    <location>
        <begin position="1"/>
        <end position="157"/>
    </location>
</feature>
<dbReference type="InterPro" id="IPR000182">
    <property type="entry name" value="GNAT_dom"/>
</dbReference>
<dbReference type="RefSeq" id="WP_256191579.1">
    <property type="nucleotide sequence ID" value="NZ_JANFZG010000008.1"/>
</dbReference>
<comment type="caution">
    <text evidence="2">The sequence shown here is derived from an EMBL/GenBank/DDBJ whole genome shotgun (WGS) entry which is preliminary data.</text>
</comment>
<dbReference type="SUPFAM" id="SSF55729">
    <property type="entry name" value="Acyl-CoA N-acyltransferases (Nat)"/>
    <property type="match status" value="1"/>
</dbReference>
<proteinExistence type="predicted"/>
<name>A0ABT1RWJ0_9FIRM</name>
<reference evidence="2 3" key="1">
    <citation type="submission" date="2022-06" db="EMBL/GenBank/DDBJ databases">
        <title>Isolation of gut microbiota from human fecal samples.</title>
        <authorList>
            <person name="Pamer E.G."/>
            <person name="Barat B."/>
            <person name="Waligurski E."/>
            <person name="Medina S."/>
            <person name="Paddock L."/>
            <person name="Mostad J."/>
        </authorList>
    </citation>
    <scope>NUCLEOTIDE SEQUENCE [LARGE SCALE GENOMIC DNA]</scope>
    <source>
        <strain evidence="2 3">DFI.9.73</strain>
    </source>
</reference>
<dbReference type="EMBL" id="JANFZH010000006">
    <property type="protein sequence ID" value="MCQ4839039.1"/>
    <property type="molecule type" value="Genomic_DNA"/>
</dbReference>
<evidence type="ECO:0000259" key="1">
    <source>
        <dbReference type="PROSITE" id="PS51186"/>
    </source>
</evidence>
<dbReference type="Gene3D" id="3.40.630.30">
    <property type="match status" value="1"/>
</dbReference>
<keyword evidence="3" id="KW-1185">Reference proteome</keyword>
<dbReference type="Pfam" id="PF00583">
    <property type="entry name" value="Acetyltransf_1"/>
    <property type="match status" value="1"/>
</dbReference>
<dbReference type="InterPro" id="IPR016181">
    <property type="entry name" value="Acyl_CoA_acyltransferase"/>
</dbReference>
<gene>
    <name evidence="2" type="ORF">NE695_03805</name>
</gene>
<accession>A0ABT1RWJ0</accession>
<dbReference type="Proteomes" id="UP001524473">
    <property type="component" value="Unassembled WGS sequence"/>
</dbReference>
<sequence length="173" mass="19652">MEFLLAGFADIPQLVELRLVYLEEDRGPLDLSQRSVFSERLFTYFQEHLNKGLFAYSIKEPTLGQIVSIVLLQVVERPPNFSFPTGRTGTLLNVYTRPEFRRKGFASALTRQVIADAPTYFLSFLELSATPAGLSLYEKLGFLKKSSHYTEMKLPLLIEDRREPDIGKGGKCL</sequence>
<protein>
    <submittedName>
        <fullName evidence="2">GNAT family N-acetyltransferase</fullName>
    </submittedName>
</protein>
<dbReference type="CDD" id="cd04301">
    <property type="entry name" value="NAT_SF"/>
    <property type="match status" value="1"/>
</dbReference>
<evidence type="ECO:0000313" key="3">
    <source>
        <dbReference type="Proteomes" id="UP001524473"/>
    </source>
</evidence>